<keyword evidence="1" id="KW-0732">Signal</keyword>
<dbReference type="RefSeq" id="WP_219608548.1">
    <property type="nucleotide sequence ID" value="NZ_JAJJVQ010000011.1"/>
</dbReference>
<protein>
    <submittedName>
        <fullName evidence="3">YaiO family outer membrane beta-barrel protein</fullName>
    </submittedName>
</protein>
<feature type="signal peptide" evidence="1">
    <location>
        <begin position="1"/>
        <end position="19"/>
    </location>
</feature>
<name>A0ABT1BET4_9ENTR</name>
<comment type="caution">
    <text evidence="3">The sequence shown here is derived from an EMBL/GenBank/DDBJ whole genome shotgun (WGS) entry which is preliminary data.</text>
</comment>
<accession>A0ABT1BET4</accession>
<dbReference type="Pfam" id="PF19413">
    <property type="entry name" value="YaiO"/>
    <property type="match status" value="1"/>
</dbReference>
<organism evidence="3 4">
    <name type="scientific">Citrobacter meridianamericanus</name>
    <dbReference type="NCBI Taxonomy" id="2894201"/>
    <lineage>
        <taxon>Bacteria</taxon>
        <taxon>Pseudomonadati</taxon>
        <taxon>Pseudomonadota</taxon>
        <taxon>Gammaproteobacteria</taxon>
        <taxon>Enterobacterales</taxon>
        <taxon>Enterobacteriaceae</taxon>
        <taxon>Citrobacter</taxon>
    </lineage>
</organism>
<evidence type="ECO:0000313" key="4">
    <source>
        <dbReference type="Proteomes" id="UP001139290"/>
    </source>
</evidence>
<evidence type="ECO:0000256" key="1">
    <source>
        <dbReference type="SAM" id="SignalP"/>
    </source>
</evidence>
<evidence type="ECO:0000313" key="3">
    <source>
        <dbReference type="EMBL" id="MCO5784272.1"/>
    </source>
</evidence>
<sequence>MKKGCLLLLALPVALPVQGMTLDGLTVGYDHTDYSAGYGKKHIVSAELKSVFDRGAAVMSMARGYRDYDHGESFQGTRGRATVWYDWSPLLSTRTGLSLGDNSPVFVRREVLNDFNLKLLKGTVLTVGGRHASYFHNTEVNAFSAGGSWYPGPVILAYRYTTYDTVGAGGSYSHLASVRLRDSQGPGYTQLFASTGTGAYTYDWSPTVRSGKLHSLSLKRVQPLTENVSLNLIAGKQWFETPVASYSGLNGQLAVTWRW</sequence>
<dbReference type="Proteomes" id="UP001139290">
    <property type="component" value="Unassembled WGS sequence"/>
</dbReference>
<gene>
    <name evidence="3" type="ORF">LOD26_23590</name>
</gene>
<feature type="chain" id="PRO_5047135736" evidence="1">
    <location>
        <begin position="20"/>
        <end position="259"/>
    </location>
</feature>
<feature type="domain" description="YaiO beta-barrel" evidence="2">
    <location>
        <begin position="25"/>
        <end position="203"/>
    </location>
</feature>
<evidence type="ECO:0000259" key="2">
    <source>
        <dbReference type="Pfam" id="PF19413"/>
    </source>
</evidence>
<proteinExistence type="predicted"/>
<reference evidence="3" key="1">
    <citation type="submission" date="2021-11" db="EMBL/GenBank/DDBJ databases">
        <title>Citrobacter meridianamericanus sp. nov. isolated from soil.</title>
        <authorList>
            <person name="Furlan J.P.R."/>
            <person name="Stehling E.G."/>
        </authorList>
    </citation>
    <scope>NUCLEOTIDE SEQUENCE</scope>
    <source>
        <strain evidence="3">BR102</strain>
    </source>
</reference>
<keyword evidence="4" id="KW-1185">Reference proteome</keyword>
<dbReference type="InterPro" id="IPR030887">
    <property type="entry name" value="Beta-barrel_YaiO"/>
</dbReference>
<dbReference type="NCBIfam" id="TIGR04390">
    <property type="entry name" value="OMP_YaiO_dom"/>
    <property type="match status" value="1"/>
</dbReference>
<dbReference type="EMBL" id="JAJJVQ010000011">
    <property type="protein sequence ID" value="MCO5784272.1"/>
    <property type="molecule type" value="Genomic_DNA"/>
</dbReference>